<evidence type="ECO:0000256" key="2">
    <source>
        <dbReference type="ARBA" id="ARBA00022490"/>
    </source>
</evidence>
<dbReference type="PRINTS" id="PR00380">
    <property type="entry name" value="KINESINHEAVY"/>
</dbReference>
<dbReference type="PANTHER" id="PTHR47971:SF8">
    <property type="entry name" value="KINESIN-LIKE PROTEIN"/>
    <property type="match status" value="1"/>
</dbReference>
<reference evidence="14" key="1">
    <citation type="journal article" date="2015" name="PLoS Genet.">
        <title>Genome Sequence and Transcriptome Analyses of Chrysochromulina tobin: Metabolic Tools for Enhanced Algal Fitness in the Prominent Order Prymnesiales (Haptophyceae).</title>
        <authorList>
            <person name="Hovde B.T."/>
            <person name="Deodato C.R."/>
            <person name="Hunsperger H.M."/>
            <person name="Ryken S.A."/>
            <person name="Yost W."/>
            <person name="Jha R.K."/>
            <person name="Patterson J."/>
            <person name="Monnat R.J. Jr."/>
            <person name="Barlow S.B."/>
            <person name="Starkenburg S.R."/>
            <person name="Cattolico R.A."/>
        </authorList>
    </citation>
    <scope>NUCLEOTIDE SEQUENCE</scope>
    <source>
        <strain evidence="14">CCMP291</strain>
    </source>
</reference>
<keyword evidence="5 9" id="KW-0067">ATP-binding</keyword>
<evidence type="ECO:0000256" key="10">
    <source>
        <dbReference type="RuleBase" id="RU000394"/>
    </source>
</evidence>
<name>A0A0M0JDI3_9EUKA</name>
<dbReference type="PROSITE" id="PS00411">
    <property type="entry name" value="KINESIN_MOTOR_1"/>
    <property type="match status" value="1"/>
</dbReference>
<comment type="similarity">
    <text evidence="8">Belongs to the TRAFAC class myosin-kinesin ATPase superfamily. Kinesin family. KIN-13 subfamily.</text>
</comment>
<dbReference type="OrthoDB" id="3176171at2759"/>
<dbReference type="GO" id="GO:0007019">
    <property type="term" value="P:microtubule depolymerization"/>
    <property type="evidence" value="ECO:0007669"/>
    <property type="project" value="TreeGrafter"/>
</dbReference>
<evidence type="ECO:0000256" key="5">
    <source>
        <dbReference type="ARBA" id="ARBA00022840"/>
    </source>
</evidence>
<keyword evidence="4 9" id="KW-0547">Nucleotide-binding</keyword>
<dbReference type="GO" id="GO:0003777">
    <property type="term" value="F:microtubule motor activity"/>
    <property type="evidence" value="ECO:0007669"/>
    <property type="project" value="InterPro"/>
</dbReference>
<evidence type="ECO:0000313" key="13">
    <source>
        <dbReference type="EMBL" id="KOO24649.1"/>
    </source>
</evidence>
<evidence type="ECO:0000256" key="9">
    <source>
        <dbReference type="PROSITE-ProRule" id="PRU00283"/>
    </source>
</evidence>
<dbReference type="GO" id="GO:0005874">
    <property type="term" value="C:microtubule"/>
    <property type="evidence" value="ECO:0007669"/>
    <property type="project" value="UniProtKB-KW"/>
</dbReference>
<feature type="compositionally biased region" description="Basic and acidic residues" evidence="11">
    <location>
        <begin position="24"/>
        <end position="37"/>
    </location>
</feature>
<dbReference type="Pfam" id="PF00225">
    <property type="entry name" value="Kinesin"/>
    <property type="match status" value="1"/>
</dbReference>
<keyword evidence="3 10" id="KW-0493">Microtubule</keyword>
<dbReference type="GO" id="GO:0007018">
    <property type="term" value="P:microtubule-based movement"/>
    <property type="evidence" value="ECO:0007669"/>
    <property type="project" value="InterPro"/>
</dbReference>
<dbReference type="InterPro" id="IPR027640">
    <property type="entry name" value="Kinesin-like_fam"/>
</dbReference>
<evidence type="ECO:0000256" key="1">
    <source>
        <dbReference type="ARBA" id="ARBA00004245"/>
    </source>
</evidence>
<feature type="region of interest" description="Disordered" evidence="11">
    <location>
        <begin position="514"/>
        <end position="561"/>
    </location>
</feature>
<dbReference type="Proteomes" id="UP000037460">
    <property type="component" value="Unassembled WGS sequence"/>
</dbReference>
<keyword evidence="6 9" id="KW-0505">Motor protein</keyword>
<evidence type="ECO:0000256" key="6">
    <source>
        <dbReference type="ARBA" id="ARBA00023175"/>
    </source>
</evidence>
<organism evidence="13 14">
    <name type="scientific">Chrysochromulina tobinii</name>
    <dbReference type="NCBI Taxonomy" id="1460289"/>
    <lineage>
        <taxon>Eukaryota</taxon>
        <taxon>Haptista</taxon>
        <taxon>Haptophyta</taxon>
        <taxon>Prymnesiophyceae</taxon>
        <taxon>Prymnesiales</taxon>
        <taxon>Chrysochromulinaceae</taxon>
        <taxon>Chrysochromulina</taxon>
    </lineage>
</organism>
<keyword evidence="7" id="KW-0206">Cytoskeleton</keyword>
<dbReference type="FunFam" id="3.40.850.10:FF:000012">
    <property type="entry name" value="Kinesin-like protein"/>
    <property type="match status" value="1"/>
</dbReference>
<dbReference type="AlphaFoldDB" id="A0A0M0JDI3"/>
<feature type="domain" description="Kinesin motor" evidence="12">
    <location>
        <begin position="123"/>
        <end position="464"/>
    </location>
</feature>
<feature type="binding site" evidence="9">
    <location>
        <begin position="213"/>
        <end position="220"/>
    </location>
    <ligand>
        <name>ATP</name>
        <dbReference type="ChEBI" id="CHEBI:30616"/>
    </ligand>
</feature>
<comment type="subcellular location">
    <subcellularLocation>
        <location evidence="1">Cytoplasm</location>
        <location evidence="1">Cytoskeleton</location>
    </subcellularLocation>
</comment>
<dbReference type="SMART" id="SM00129">
    <property type="entry name" value="KISc"/>
    <property type="match status" value="1"/>
</dbReference>
<evidence type="ECO:0000256" key="11">
    <source>
        <dbReference type="SAM" id="MobiDB-lite"/>
    </source>
</evidence>
<sequence length="703" mass="73415">MDEPTSLASSVPAALLKKLQSRGGSDRRLTTSLKENKENDDDTSTAPTPEKPTRMPSDRLSPCAREAQRLEEKRRLRRLEQDTARERAALTDETSEFKEMITLFREKNVTDAVAAGAAASAERLRVCVRKRPLLPSELQANEFDVITAFGRRAVLHQTRRRVNLERCLENHSFTFDAVFDEAAGTEAVYAATARPLVRGVLTAGGRMTCFAYGQTGSGKTYTMEGGGGGAESGLYSLVARDCFAAVEAAAAAGTPLRLSMSMFEIYRETVFDILTPQPSTSKVSVLEDAASEVQLVGLTEQRPADAEQVAALLETARAVRRTGSNGVNERSSRSHAVVQFVLRAESTAAEGATLGATLGKITLVDLAGSERAADTMEARSGDARVHAEGAAINQSLLSLKECIRAMEKGAHHVPFRGSKLTQVLRDSFLADASTTVMIAHVAPANCTSESALNTLRYAERLKAVAAASTASTGSTASICVASPANGTASAASAASAASPAGAPPAVRTGMPYALAGAESGLPPPPASPARRPPRTPLPLPPASPARRATEGQAGLRSAVPSSPKVFKPAAAASPAGRTAGAVAALNAYIDASSAGSCSAVAGSCSAVAGSCSAVDASSAGSAAASAVDVCRDLLRVAYDADGWKQELSYLDALATRPGGVEVGRYFDRLETVMSERLQLLHALQARVPQLRAHYCGDALDASR</sequence>
<dbReference type="Gene3D" id="3.40.850.10">
    <property type="entry name" value="Kinesin motor domain"/>
    <property type="match status" value="1"/>
</dbReference>
<dbReference type="InterPro" id="IPR001752">
    <property type="entry name" value="Kinesin_motor_dom"/>
</dbReference>
<evidence type="ECO:0000256" key="8">
    <source>
        <dbReference type="ARBA" id="ARBA00061030"/>
    </source>
</evidence>
<dbReference type="InterPro" id="IPR036961">
    <property type="entry name" value="Kinesin_motor_dom_sf"/>
</dbReference>
<dbReference type="GO" id="GO:0008017">
    <property type="term" value="F:microtubule binding"/>
    <property type="evidence" value="ECO:0007669"/>
    <property type="project" value="InterPro"/>
</dbReference>
<evidence type="ECO:0000256" key="7">
    <source>
        <dbReference type="ARBA" id="ARBA00023212"/>
    </source>
</evidence>
<dbReference type="InterPro" id="IPR027417">
    <property type="entry name" value="P-loop_NTPase"/>
</dbReference>
<protein>
    <recommendedName>
        <fullName evidence="10">Kinesin-like protein</fullName>
    </recommendedName>
</protein>
<dbReference type="EMBL" id="JWZX01003071">
    <property type="protein sequence ID" value="KOO24649.1"/>
    <property type="molecule type" value="Genomic_DNA"/>
</dbReference>
<evidence type="ECO:0000259" key="12">
    <source>
        <dbReference type="PROSITE" id="PS50067"/>
    </source>
</evidence>
<dbReference type="GO" id="GO:0005524">
    <property type="term" value="F:ATP binding"/>
    <property type="evidence" value="ECO:0007669"/>
    <property type="project" value="UniProtKB-UniRule"/>
</dbReference>
<accession>A0A0M0JDI3</accession>
<dbReference type="InterPro" id="IPR019821">
    <property type="entry name" value="Kinesin_motor_CS"/>
</dbReference>
<gene>
    <name evidence="13" type="ORF">Ctob_003748</name>
</gene>
<keyword evidence="2" id="KW-0963">Cytoplasm</keyword>
<comment type="caution">
    <text evidence="13">The sequence shown here is derived from an EMBL/GenBank/DDBJ whole genome shotgun (WGS) entry which is preliminary data.</text>
</comment>
<feature type="compositionally biased region" description="Pro residues" evidence="11">
    <location>
        <begin position="534"/>
        <end position="543"/>
    </location>
</feature>
<keyword evidence="14" id="KW-1185">Reference proteome</keyword>
<dbReference type="PANTHER" id="PTHR47971">
    <property type="entry name" value="KINESIN-RELATED PROTEIN 6"/>
    <property type="match status" value="1"/>
</dbReference>
<evidence type="ECO:0000256" key="3">
    <source>
        <dbReference type="ARBA" id="ARBA00022701"/>
    </source>
</evidence>
<feature type="region of interest" description="Disordered" evidence="11">
    <location>
        <begin position="1"/>
        <end position="65"/>
    </location>
</feature>
<proteinExistence type="inferred from homology"/>
<dbReference type="PROSITE" id="PS50067">
    <property type="entry name" value="KINESIN_MOTOR_2"/>
    <property type="match status" value="1"/>
</dbReference>
<dbReference type="SUPFAM" id="SSF52540">
    <property type="entry name" value="P-loop containing nucleoside triphosphate hydrolases"/>
    <property type="match status" value="1"/>
</dbReference>
<evidence type="ECO:0000313" key="14">
    <source>
        <dbReference type="Proteomes" id="UP000037460"/>
    </source>
</evidence>
<evidence type="ECO:0000256" key="4">
    <source>
        <dbReference type="ARBA" id="ARBA00022741"/>
    </source>
</evidence>